<feature type="binding site" evidence="12">
    <location>
        <position position="65"/>
    </location>
    <ligand>
        <name>ATP</name>
        <dbReference type="ChEBI" id="CHEBI:30616"/>
    </ligand>
</feature>
<reference evidence="15 16" key="1">
    <citation type="journal article" date="2018" name="Sci. Rep.">
        <title>Comparative genomics provides insights into the lifestyle and reveals functional heterogeneity of dark septate endophytic fungi.</title>
        <authorList>
            <person name="Knapp D.G."/>
            <person name="Nemeth J.B."/>
            <person name="Barry K."/>
            <person name="Hainaut M."/>
            <person name="Henrissat B."/>
            <person name="Johnson J."/>
            <person name="Kuo A."/>
            <person name="Lim J.H.P."/>
            <person name="Lipzen A."/>
            <person name="Nolan M."/>
            <person name="Ohm R.A."/>
            <person name="Tamas L."/>
            <person name="Grigoriev I.V."/>
            <person name="Spatafora J.W."/>
            <person name="Nagy L.G."/>
            <person name="Kovacs G.M."/>
        </authorList>
    </citation>
    <scope>NUCLEOTIDE SEQUENCE [LARGE SCALE GENOMIC DNA]</scope>
    <source>
        <strain evidence="15 16">DSE2036</strain>
    </source>
</reference>
<dbReference type="GO" id="GO:0000045">
    <property type="term" value="P:autophagosome assembly"/>
    <property type="evidence" value="ECO:0007669"/>
    <property type="project" value="TreeGrafter"/>
</dbReference>
<dbReference type="AlphaFoldDB" id="A0A2V1DK42"/>
<dbReference type="InterPro" id="IPR011009">
    <property type="entry name" value="Kinase-like_dom_sf"/>
</dbReference>
<evidence type="ECO:0000256" key="8">
    <source>
        <dbReference type="ARBA" id="ARBA00023006"/>
    </source>
</evidence>
<protein>
    <recommendedName>
        <fullName evidence="2">non-specific serine/threonine protein kinase</fullName>
        <ecNumber evidence="2">2.7.11.1</ecNumber>
    </recommendedName>
    <alternativeName>
        <fullName evidence="9">Autophagy-related protein 1</fullName>
    </alternativeName>
</protein>
<dbReference type="InterPro" id="IPR045269">
    <property type="entry name" value="Atg1-like"/>
</dbReference>
<dbReference type="SUPFAM" id="SSF56112">
    <property type="entry name" value="Protein kinase-like (PK-like)"/>
    <property type="match status" value="1"/>
</dbReference>
<evidence type="ECO:0000256" key="7">
    <source>
        <dbReference type="ARBA" id="ARBA00022840"/>
    </source>
</evidence>
<comment type="catalytic activity">
    <reaction evidence="11">
        <text>L-seryl-[protein] + ATP = O-phospho-L-seryl-[protein] + ADP + H(+)</text>
        <dbReference type="Rhea" id="RHEA:17989"/>
        <dbReference type="Rhea" id="RHEA-COMP:9863"/>
        <dbReference type="Rhea" id="RHEA-COMP:11604"/>
        <dbReference type="ChEBI" id="CHEBI:15378"/>
        <dbReference type="ChEBI" id="CHEBI:29999"/>
        <dbReference type="ChEBI" id="CHEBI:30616"/>
        <dbReference type="ChEBI" id="CHEBI:83421"/>
        <dbReference type="ChEBI" id="CHEBI:456216"/>
        <dbReference type="EC" id="2.7.11.1"/>
    </reaction>
</comment>
<dbReference type="GO" id="GO:0005829">
    <property type="term" value="C:cytosol"/>
    <property type="evidence" value="ECO:0007669"/>
    <property type="project" value="TreeGrafter"/>
</dbReference>
<dbReference type="Gene3D" id="1.10.510.10">
    <property type="entry name" value="Transferase(Phosphotransferase) domain 1"/>
    <property type="match status" value="1"/>
</dbReference>
<sequence length="557" mass="61010">MSETDSGSAATLHNPTFAISVPTCLVAIADRDALPFRHVRILGHGSSAVIELVAHKTTKKTFALKSFRRYNAARFEAAKRALENEVGIMKRLSPHIHMVQVLETFQSPGELGIIMSPAASEGDLAKYITMALESGITSQQRVVMERAFGCLASGLLHIHKHTIRHKDIKPQNILIHQGRVLYTDFGLSFDANQQDTTTIGHPGAFTRRYCAPEVQDWSNRNRKSDVFSLGCVFVEILDVLEPDIGLRSMDALPYNTKIEDIRQRLLRADAATCLSSDLFLICHDMLHPDQNERIDTTAVFGRIVRLDMSKNDGAVSYFCGDCSSEQHSETSTNENSLANDIPGLSLNLAADTDIRPLQTETQNMVDTNPSERNKSEKKKKKKKSAMVSDSSAEMSVGPAENFTINLPIAQTNAGHAMRLDILQGTVQTNATLVIRKVTQQRLAQTDVGHVGKSATFLGSVRTNVLSVEREVIGRKSARESVTGVVKLVIGVLIAKMLAIHVVNLGTGQLNAPRSGKAGDRKKDAQDAVNLAIGQTNVPPSKRFGDRYSNKSLKVHLS</sequence>
<keyword evidence="6 15" id="KW-0418">Kinase</keyword>
<dbReference type="Gene3D" id="3.30.200.20">
    <property type="entry name" value="Phosphorylase Kinase, domain 1"/>
    <property type="match status" value="1"/>
</dbReference>
<dbReference type="InterPro" id="IPR017441">
    <property type="entry name" value="Protein_kinase_ATP_BS"/>
</dbReference>
<dbReference type="InterPro" id="IPR000719">
    <property type="entry name" value="Prot_kinase_dom"/>
</dbReference>
<evidence type="ECO:0000256" key="11">
    <source>
        <dbReference type="ARBA" id="ARBA00048679"/>
    </source>
</evidence>
<dbReference type="EC" id="2.7.11.1" evidence="2"/>
<keyword evidence="3" id="KW-0723">Serine/threonine-protein kinase</keyword>
<feature type="domain" description="Protein kinase" evidence="14">
    <location>
        <begin position="36"/>
        <end position="306"/>
    </location>
</feature>
<comment type="catalytic activity">
    <reaction evidence="10">
        <text>L-threonyl-[protein] + ATP = O-phospho-L-threonyl-[protein] + ADP + H(+)</text>
        <dbReference type="Rhea" id="RHEA:46608"/>
        <dbReference type="Rhea" id="RHEA-COMP:11060"/>
        <dbReference type="Rhea" id="RHEA-COMP:11605"/>
        <dbReference type="ChEBI" id="CHEBI:15378"/>
        <dbReference type="ChEBI" id="CHEBI:30013"/>
        <dbReference type="ChEBI" id="CHEBI:30616"/>
        <dbReference type="ChEBI" id="CHEBI:61977"/>
        <dbReference type="ChEBI" id="CHEBI:456216"/>
        <dbReference type="EC" id="2.7.11.1"/>
    </reaction>
</comment>
<accession>A0A2V1DK42</accession>
<proteinExistence type="predicted"/>
<keyword evidence="5 12" id="KW-0547">Nucleotide-binding</keyword>
<evidence type="ECO:0000256" key="4">
    <source>
        <dbReference type="ARBA" id="ARBA00022679"/>
    </source>
</evidence>
<gene>
    <name evidence="15" type="ORF">DM02DRAFT_631116</name>
</gene>
<evidence type="ECO:0000256" key="9">
    <source>
        <dbReference type="ARBA" id="ARBA00030237"/>
    </source>
</evidence>
<dbReference type="PROSITE" id="PS00108">
    <property type="entry name" value="PROTEIN_KINASE_ST"/>
    <property type="match status" value="1"/>
</dbReference>
<keyword evidence="8" id="KW-0072">Autophagy</keyword>
<dbReference type="OrthoDB" id="4062651at2759"/>
<dbReference type="PANTHER" id="PTHR24348">
    <property type="entry name" value="SERINE/THREONINE-PROTEIN KINASE UNC-51-RELATED"/>
    <property type="match status" value="1"/>
</dbReference>
<evidence type="ECO:0000256" key="3">
    <source>
        <dbReference type="ARBA" id="ARBA00022527"/>
    </source>
</evidence>
<dbReference type="CDD" id="cd00180">
    <property type="entry name" value="PKc"/>
    <property type="match status" value="1"/>
</dbReference>
<keyword evidence="7 12" id="KW-0067">ATP-binding</keyword>
<dbReference type="GO" id="GO:0034045">
    <property type="term" value="C:phagophore assembly site membrane"/>
    <property type="evidence" value="ECO:0007669"/>
    <property type="project" value="UniProtKB-SubCell"/>
</dbReference>
<name>A0A2V1DK42_9PLEO</name>
<dbReference type="EMBL" id="KZ805435">
    <property type="protein sequence ID" value="PVH97494.1"/>
    <property type="molecule type" value="Genomic_DNA"/>
</dbReference>
<evidence type="ECO:0000256" key="12">
    <source>
        <dbReference type="PROSITE-ProRule" id="PRU10141"/>
    </source>
</evidence>
<evidence type="ECO:0000256" key="6">
    <source>
        <dbReference type="ARBA" id="ARBA00022777"/>
    </source>
</evidence>
<keyword evidence="16" id="KW-1185">Reference proteome</keyword>
<organism evidence="15 16">
    <name type="scientific">Periconia macrospinosa</name>
    <dbReference type="NCBI Taxonomy" id="97972"/>
    <lineage>
        <taxon>Eukaryota</taxon>
        <taxon>Fungi</taxon>
        <taxon>Dikarya</taxon>
        <taxon>Ascomycota</taxon>
        <taxon>Pezizomycotina</taxon>
        <taxon>Dothideomycetes</taxon>
        <taxon>Pleosporomycetidae</taxon>
        <taxon>Pleosporales</taxon>
        <taxon>Massarineae</taxon>
        <taxon>Periconiaceae</taxon>
        <taxon>Periconia</taxon>
    </lineage>
</organism>
<evidence type="ECO:0000313" key="15">
    <source>
        <dbReference type="EMBL" id="PVH97494.1"/>
    </source>
</evidence>
<keyword evidence="4" id="KW-0808">Transferase</keyword>
<dbReference type="STRING" id="97972.A0A2V1DK42"/>
<evidence type="ECO:0000256" key="5">
    <source>
        <dbReference type="ARBA" id="ARBA00022741"/>
    </source>
</evidence>
<evidence type="ECO:0000256" key="2">
    <source>
        <dbReference type="ARBA" id="ARBA00012513"/>
    </source>
</evidence>
<evidence type="ECO:0000256" key="13">
    <source>
        <dbReference type="SAM" id="MobiDB-lite"/>
    </source>
</evidence>
<evidence type="ECO:0000256" key="10">
    <source>
        <dbReference type="ARBA" id="ARBA00047899"/>
    </source>
</evidence>
<evidence type="ECO:0000259" key="14">
    <source>
        <dbReference type="PROSITE" id="PS50011"/>
    </source>
</evidence>
<dbReference type="PROSITE" id="PS50011">
    <property type="entry name" value="PROTEIN_KINASE_DOM"/>
    <property type="match status" value="1"/>
</dbReference>
<dbReference type="SMART" id="SM00220">
    <property type="entry name" value="S_TKc"/>
    <property type="match status" value="1"/>
</dbReference>
<feature type="region of interest" description="Disordered" evidence="13">
    <location>
        <begin position="358"/>
        <end position="392"/>
    </location>
</feature>
<dbReference type="GO" id="GO:0005776">
    <property type="term" value="C:autophagosome"/>
    <property type="evidence" value="ECO:0007669"/>
    <property type="project" value="TreeGrafter"/>
</dbReference>
<dbReference type="Proteomes" id="UP000244855">
    <property type="component" value="Unassembled WGS sequence"/>
</dbReference>
<dbReference type="PANTHER" id="PTHR24348:SF22">
    <property type="entry name" value="NON-SPECIFIC SERINE_THREONINE PROTEIN KINASE"/>
    <property type="match status" value="1"/>
</dbReference>
<evidence type="ECO:0000256" key="1">
    <source>
        <dbReference type="ARBA" id="ARBA00004623"/>
    </source>
</evidence>
<dbReference type="PROSITE" id="PS00107">
    <property type="entry name" value="PROTEIN_KINASE_ATP"/>
    <property type="match status" value="1"/>
</dbReference>
<dbReference type="Pfam" id="PF00069">
    <property type="entry name" value="Pkinase"/>
    <property type="match status" value="1"/>
</dbReference>
<dbReference type="GO" id="GO:0005524">
    <property type="term" value="F:ATP binding"/>
    <property type="evidence" value="ECO:0007669"/>
    <property type="project" value="UniProtKB-UniRule"/>
</dbReference>
<feature type="compositionally biased region" description="Basic residues" evidence="13">
    <location>
        <begin position="375"/>
        <end position="384"/>
    </location>
</feature>
<feature type="compositionally biased region" description="Polar residues" evidence="13">
    <location>
        <begin position="358"/>
        <end position="368"/>
    </location>
</feature>
<dbReference type="InterPro" id="IPR008271">
    <property type="entry name" value="Ser/Thr_kinase_AS"/>
</dbReference>
<evidence type="ECO:0000313" key="16">
    <source>
        <dbReference type="Proteomes" id="UP000244855"/>
    </source>
</evidence>
<dbReference type="GO" id="GO:0010506">
    <property type="term" value="P:regulation of autophagy"/>
    <property type="evidence" value="ECO:0007669"/>
    <property type="project" value="InterPro"/>
</dbReference>
<comment type="subcellular location">
    <subcellularLocation>
        <location evidence="1">Preautophagosomal structure membrane</location>
        <topology evidence="1">Peripheral membrane protein</topology>
    </subcellularLocation>
</comment>
<dbReference type="GO" id="GO:0004674">
    <property type="term" value="F:protein serine/threonine kinase activity"/>
    <property type="evidence" value="ECO:0007669"/>
    <property type="project" value="UniProtKB-KW"/>
</dbReference>